<evidence type="ECO:0000313" key="1">
    <source>
        <dbReference type="EMBL" id="CAD6995304.1"/>
    </source>
</evidence>
<name>A0A811U8P2_CERCA</name>
<dbReference type="EMBL" id="CAJHJT010000001">
    <property type="protein sequence ID" value="CAD6995304.1"/>
    <property type="molecule type" value="Genomic_DNA"/>
</dbReference>
<gene>
    <name evidence="1" type="ORF">CCAP1982_LOCUS4023</name>
</gene>
<keyword evidence="2" id="KW-1185">Reference proteome</keyword>
<accession>A0A811U8P2</accession>
<dbReference type="OrthoDB" id="21513at2759"/>
<dbReference type="AlphaFoldDB" id="A0A811U8P2"/>
<comment type="caution">
    <text evidence="1">The sequence shown here is derived from an EMBL/GenBank/DDBJ whole genome shotgun (WGS) entry which is preliminary data.</text>
</comment>
<sequence length="78" mass="8845">MLRKQEQYGTKESLLPRQLRELQRSLVSHTNAGKVGDARLRVAASVRDAAQVSHAPIRAKKAPLMAKTLQFMRGRHKR</sequence>
<dbReference type="Proteomes" id="UP000606786">
    <property type="component" value="Unassembled WGS sequence"/>
</dbReference>
<evidence type="ECO:0000313" key="2">
    <source>
        <dbReference type="Proteomes" id="UP000606786"/>
    </source>
</evidence>
<proteinExistence type="predicted"/>
<organism evidence="1 2">
    <name type="scientific">Ceratitis capitata</name>
    <name type="common">Mediterranean fruit fly</name>
    <name type="synonym">Tephritis capitata</name>
    <dbReference type="NCBI Taxonomy" id="7213"/>
    <lineage>
        <taxon>Eukaryota</taxon>
        <taxon>Metazoa</taxon>
        <taxon>Ecdysozoa</taxon>
        <taxon>Arthropoda</taxon>
        <taxon>Hexapoda</taxon>
        <taxon>Insecta</taxon>
        <taxon>Pterygota</taxon>
        <taxon>Neoptera</taxon>
        <taxon>Endopterygota</taxon>
        <taxon>Diptera</taxon>
        <taxon>Brachycera</taxon>
        <taxon>Muscomorpha</taxon>
        <taxon>Tephritoidea</taxon>
        <taxon>Tephritidae</taxon>
        <taxon>Ceratitis</taxon>
        <taxon>Ceratitis</taxon>
    </lineage>
</organism>
<protein>
    <submittedName>
        <fullName evidence="1">(Mediterranean fruit fly) hypothetical protein</fullName>
    </submittedName>
</protein>
<reference evidence="1" key="1">
    <citation type="submission" date="2020-11" db="EMBL/GenBank/DDBJ databases">
        <authorList>
            <person name="Whitehead M."/>
        </authorList>
    </citation>
    <scope>NUCLEOTIDE SEQUENCE</scope>
    <source>
        <strain evidence="1">EGII</strain>
    </source>
</reference>